<dbReference type="RefSeq" id="WP_180857626.1">
    <property type="nucleotide sequence ID" value="NZ_CAIJDE010000040.1"/>
</dbReference>
<dbReference type="AlphaFoldDB" id="A0A9N8J2W7"/>
<protein>
    <submittedName>
        <fullName evidence="2">Uncharacterized protein</fullName>
    </submittedName>
</protein>
<sequence length="230" mass="25988">MKNLILCSLLLLILSSCTNESDLTTSDNVEYGKSNSMKNIAFPLNPKNPYDQKGKKYYDALQEFYASNNKPQSIDEISTLIYFLNDINKNKLYQKAQNLGYSSEEIAAILSNPSIKLIEIVNNSSISSPSKTQLILFIQYLIEQQNLEYLEIRDYIIAFDSTIISDTAINEEEKETILTVSTITSYALYAEAERKDRDWETSVGHKKTAPVSGYTSTVVSIIAQLQNIIH</sequence>
<feature type="signal peptide" evidence="1">
    <location>
        <begin position="1"/>
        <end position="21"/>
    </location>
</feature>
<reference evidence="2 3" key="1">
    <citation type="submission" date="2020-06" db="EMBL/GenBank/DDBJ databases">
        <authorList>
            <person name="Criscuolo A."/>
        </authorList>
    </citation>
    <scope>NUCLEOTIDE SEQUENCE [LARGE SCALE GENOMIC DNA]</scope>
    <source>
        <strain evidence="2">PXU-55</strain>
    </source>
</reference>
<dbReference type="Proteomes" id="UP000533639">
    <property type="component" value="Unassembled WGS sequence"/>
</dbReference>
<dbReference type="PROSITE" id="PS51257">
    <property type="entry name" value="PROKAR_LIPOPROTEIN"/>
    <property type="match status" value="1"/>
</dbReference>
<feature type="chain" id="PRO_5040211006" evidence="1">
    <location>
        <begin position="22"/>
        <end position="230"/>
    </location>
</feature>
<evidence type="ECO:0000256" key="1">
    <source>
        <dbReference type="SAM" id="SignalP"/>
    </source>
</evidence>
<dbReference type="EMBL" id="CAIJDE010000040">
    <property type="protein sequence ID" value="CAC9974414.1"/>
    <property type="molecule type" value="Genomic_DNA"/>
</dbReference>
<keyword evidence="1" id="KW-0732">Signal</keyword>
<comment type="caution">
    <text evidence="2">The sequence shown here is derived from an EMBL/GenBank/DDBJ whole genome shotgun (WGS) entry which is preliminary data.</text>
</comment>
<evidence type="ECO:0000313" key="2">
    <source>
        <dbReference type="EMBL" id="CAC9974414.1"/>
    </source>
</evidence>
<name>A0A9N8J2W7_9FLAO</name>
<gene>
    <name evidence="2" type="ORF">FLAPXU55_02111</name>
</gene>
<accession>A0A9N8J2W7</accession>
<evidence type="ECO:0000313" key="3">
    <source>
        <dbReference type="Proteomes" id="UP000533639"/>
    </source>
</evidence>
<organism evidence="2 3">
    <name type="scientific">Flavobacterium panici</name>
    <dbReference type="NCBI Taxonomy" id="2654843"/>
    <lineage>
        <taxon>Bacteria</taxon>
        <taxon>Pseudomonadati</taxon>
        <taxon>Bacteroidota</taxon>
        <taxon>Flavobacteriia</taxon>
        <taxon>Flavobacteriales</taxon>
        <taxon>Flavobacteriaceae</taxon>
        <taxon>Flavobacterium</taxon>
    </lineage>
</organism>
<keyword evidence="3" id="KW-1185">Reference proteome</keyword>
<proteinExistence type="predicted"/>